<dbReference type="Pfam" id="PF00144">
    <property type="entry name" value="Beta-lactamase"/>
    <property type="match status" value="1"/>
</dbReference>
<dbReference type="Proteomes" id="UP001207918">
    <property type="component" value="Unassembled WGS sequence"/>
</dbReference>
<name>A0ABT3PN37_9BACT</name>
<dbReference type="PANTHER" id="PTHR43283:SF18">
    <property type="match status" value="1"/>
</dbReference>
<proteinExistence type="predicted"/>
<dbReference type="Gene3D" id="3.40.710.10">
    <property type="entry name" value="DD-peptidase/beta-lactamase superfamily"/>
    <property type="match status" value="1"/>
</dbReference>
<evidence type="ECO:0000313" key="2">
    <source>
        <dbReference type="EMBL" id="MCW9707260.1"/>
    </source>
</evidence>
<dbReference type="RefSeq" id="WP_265766018.1">
    <property type="nucleotide sequence ID" value="NZ_JAGGJA010000006.1"/>
</dbReference>
<dbReference type="InterPro" id="IPR001466">
    <property type="entry name" value="Beta-lactam-related"/>
</dbReference>
<gene>
    <name evidence="2" type="ORF">J6I44_10355</name>
</gene>
<reference evidence="2 3" key="1">
    <citation type="submission" date="2021-03" db="EMBL/GenBank/DDBJ databases">
        <title>Aliifodinibius sp. nov., a new bacterium isolated from saline soil.</title>
        <authorList>
            <person name="Galisteo C."/>
            <person name="De La Haba R."/>
            <person name="Sanchez-Porro C."/>
            <person name="Ventosa A."/>
        </authorList>
    </citation>
    <scope>NUCLEOTIDE SEQUENCE [LARGE SCALE GENOMIC DNA]</scope>
    <source>
        <strain evidence="2 3">1BSP15-2V2</strain>
    </source>
</reference>
<sequence>MALSGCQSLSHHDIPPVSRQRAEKLDQAFSELLAEHNLVTAGVAVVKNGEVVWEGYYGDERPGKPATETTQFDVASITKTVSTETILRLVDNGQLSLDESMSEYWVDPDITDDPRHELLTPRMALTHTTGFRNWRFFSKDNTLRFVNDPGTTYGYSGEGFEYVARYAEQKLNTDFDKLVQENVFDPIGMVGVSFSVQKENFSNIARPVDRDGAFYGYYCRPSGWCREEGEYSAADDMVITVKDYANFMISIMNGKGYKNSMQTERNTLHSKTEWVDCDLASPGQCPQAQGYGLGWRILDFSDNKLVWHGGSDWSEVALAYFYPESHDGLLIFFNAPHSRGISAMPKAIELIDPDSPLTVHYQMRNQR</sequence>
<evidence type="ECO:0000259" key="1">
    <source>
        <dbReference type="Pfam" id="PF00144"/>
    </source>
</evidence>
<organism evidence="2 3">
    <name type="scientific">Fodinibius salsisoli</name>
    <dbReference type="NCBI Taxonomy" id="2820877"/>
    <lineage>
        <taxon>Bacteria</taxon>
        <taxon>Pseudomonadati</taxon>
        <taxon>Balneolota</taxon>
        <taxon>Balneolia</taxon>
        <taxon>Balneolales</taxon>
        <taxon>Balneolaceae</taxon>
        <taxon>Fodinibius</taxon>
    </lineage>
</organism>
<comment type="caution">
    <text evidence="2">The sequence shown here is derived from an EMBL/GenBank/DDBJ whole genome shotgun (WGS) entry which is preliminary data.</text>
</comment>
<feature type="domain" description="Beta-lactamase-related" evidence="1">
    <location>
        <begin position="25"/>
        <end position="338"/>
    </location>
</feature>
<evidence type="ECO:0000313" key="3">
    <source>
        <dbReference type="Proteomes" id="UP001207918"/>
    </source>
</evidence>
<dbReference type="EMBL" id="JAGGJA010000006">
    <property type="protein sequence ID" value="MCW9707260.1"/>
    <property type="molecule type" value="Genomic_DNA"/>
</dbReference>
<dbReference type="InterPro" id="IPR012338">
    <property type="entry name" value="Beta-lactam/transpept-like"/>
</dbReference>
<dbReference type="InterPro" id="IPR050789">
    <property type="entry name" value="Diverse_Enzym_Activities"/>
</dbReference>
<accession>A0ABT3PN37</accession>
<protein>
    <submittedName>
        <fullName evidence="2">Beta-lactamase family protein</fullName>
    </submittedName>
</protein>
<keyword evidence="3" id="KW-1185">Reference proteome</keyword>
<dbReference type="PANTHER" id="PTHR43283">
    <property type="entry name" value="BETA-LACTAMASE-RELATED"/>
    <property type="match status" value="1"/>
</dbReference>
<dbReference type="SUPFAM" id="SSF56601">
    <property type="entry name" value="beta-lactamase/transpeptidase-like"/>
    <property type="match status" value="1"/>
</dbReference>